<evidence type="ECO:0000313" key="3">
    <source>
        <dbReference type="Proteomes" id="UP000186804"/>
    </source>
</evidence>
<name>A0A1J4MVA6_9CRYT</name>
<dbReference type="VEuPathDB" id="CryptoDB:cand_035300"/>
<proteinExistence type="predicted"/>
<organism evidence="2 3">
    <name type="scientific">Cryptosporidium andersoni</name>
    <dbReference type="NCBI Taxonomy" id="117008"/>
    <lineage>
        <taxon>Eukaryota</taxon>
        <taxon>Sar</taxon>
        <taxon>Alveolata</taxon>
        <taxon>Apicomplexa</taxon>
        <taxon>Conoidasida</taxon>
        <taxon>Coccidia</taxon>
        <taxon>Eucoccidiorida</taxon>
        <taxon>Eimeriorina</taxon>
        <taxon>Cryptosporidiidae</taxon>
        <taxon>Cryptosporidium</taxon>
    </lineage>
</organism>
<feature type="signal peptide" evidence="1">
    <location>
        <begin position="1"/>
        <end position="18"/>
    </location>
</feature>
<sequence length="89" mass="9967">MGILKYLILVWLTMILESYTFESAIQAIFPYKDEHECCCEECCDGDSDSDTSNTTSEEDTDNLIEQNNNVESNGIVIYSGQEIANSTLP</sequence>
<dbReference type="Proteomes" id="UP000186804">
    <property type="component" value="Unassembled WGS sequence"/>
</dbReference>
<accession>A0A1J4MVA6</accession>
<reference evidence="2 3" key="1">
    <citation type="submission" date="2016-10" db="EMBL/GenBank/DDBJ databases">
        <title>Reductive evolution of mitochondrial metabolism and differential evolution of invasion-related proteins in Cryptosporidium.</title>
        <authorList>
            <person name="Liu S."/>
            <person name="Roellig D.M."/>
            <person name="Guo Y."/>
            <person name="Li N."/>
            <person name="Frace M.A."/>
            <person name="Tang K."/>
            <person name="Zhang L."/>
            <person name="Feng Y."/>
            <person name="Xiao L."/>
        </authorList>
    </citation>
    <scope>NUCLEOTIDE SEQUENCE [LARGE SCALE GENOMIC DNA]</scope>
    <source>
        <strain evidence="2">30847</strain>
    </source>
</reference>
<gene>
    <name evidence="2" type="ORF">cand_035300</name>
</gene>
<dbReference type="GeneID" id="92367714"/>
<keyword evidence="3" id="KW-1185">Reference proteome</keyword>
<dbReference type="EMBL" id="LRBS01000005">
    <property type="protein sequence ID" value="OII78201.1"/>
    <property type="molecule type" value="Genomic_DNA"/>
</dbReference>
<feature type="chain" id="PRO_5012091377" evidence="1">
    <location>
        <begin position="19"/>
        <end position="89"/>
    </location>
</feature>
<evidence type="ECO:0000313" key="2">
    <source>
        <dbReference type="EMBL" id="OII78201.1"/>
    </source>
</evidence>
<keyword evidence="1" id="KW-0732">Signal</keyword>
<protein>
    <submittedName>
        <fullName evidence="2">Uncharacterized protein</fullName>
    </submittedName>
</protein>
<evidence type="ECO:0000256" key="1">
    <source>
        <dbReference type="SAM" id="SignalP"/>
    </source>
</evidence>
<dbReference type="AlphaFoldDB" id="A0A1J4MVA6"/>
<comment type="caution">
    <text evidence="2">The sequence shown here is derived from an EMBL/GenBank/DDBJ whole genome shotgun (WGS) entry which is preliminary data.</text>
</comment>
<dbReference type="RefSeq" id="XP_067070047.1">
    <property type="nucleotide sequence ID" value="XM_067213756.1"/>
</dbReference>